<dbReference type="Proteomes" id="UP000234335">
    <property type="component" value="Unassembled WGS sequence"/>
</dbReference>
<evidence type="ECO:0000313" key="3">
    <source>
        <dbReference type="Proteomes" id="UP000234335"/>
    </source>
</evidence>
<organism evidence="2 3">
    <name type="scientific">Anaerococcus octavius</name>
    <dbReference type="NCBI Taxonomy" id="54007"/>
    <lineage>
        <taxon>Bacteria</taxon>
        <taxon>Bacillati</taxon>
        <taxon>Bacillota</taxon>
        <taxon>Tissierellia</taxon>
        <taxon>Tissierellales</taxon>
        <taxon>Peptoniphilaceae</taxon>
        <taxon>Anaerococcus</taxon>
    </lineage>
</organism>
<dbReference type="RefSeq" id="WP_101540311.1">
    <property type="nucleotide sequence ID" value="NZ_PKGS01000003.1"/>
</dbReference>
<dbReference type="InterPro" id="IPR029039">
    <property type="entry name" value="Flavoprotein-like_sf"/>
</dbReference>
<sequence>MHKTLVAYFSATGNTKQVASKLSKVISGNLHEIVPKDAYTSNDLNWKDKQSRTTKEMNDKSYRPEISDQVDNMDSYDTIYLGYPIWWGVAPTIVNTFLKKYDLDGKDIITFATSASSEMGKSTEELKASAKGAHFKEGQILKKDISDEELKTFVDSLNK</sequence>
<dbReference type="GO" id="GO:0016651">
    <property type="term" value="F:oxidoreductase activity, acting on NAD(P)H"/>
    <property type="evidence" value="ECO:0007669"/>
    <property type="project" value="UniProtKB-ARBA"/>
</dbReference>
<dbReference type="AlphaFoldDB" id="A0A2I1M949"/>
<comment type="caution">
    <text evidence="2">The sequence shown here is derived from an EMBL/GenBank/DDBJ whole genome shotgun (WGS) entry which is preliminary data.</text>
</comment>
<evidence type="ECO:0000313" key="2">
    <source>
        <dbReference type="EMBL" id="PKZ16650.1"/>
    </source>
</evidence>
<keyword evidence="3" id="KW-1185">Reference proteome</keyword>
<protein>
    <submittedName>
        <fullName evidence="2">Flavodoxin</fullName>
    </submittedName>
</protein>
<dbReference type="SUPFAM" id="SSF52218">
    <property type="entry name" value="Flavoproteins"/>
    <property type="match status" value="1"/>
</dbReference>
<reference evidence="2 3" key="1">
    <citation type="submission" date="2017-12" db="EMBL/GenBank/DDBJ databases">
        <title>Phylogenetic diversity of female urinary microbiome.</title>
        <authorList>
            <person name="Thomas-White K."/>
            <person name="Wolfe A.J."/>
        </authorList>
    </citation>
    <scope>NUCLEOTIDE SEQUENCE [LARGE SCALE GENOMIC DNA]</scope>
    <source>
        <strain evidence="2 3">UMB0119</strain>
    </source>
</reference>
<accession>A0A2I1M949</accession>
<evidence type="ECO:0000259" key="1">
    <source>
        <dbReference type="Pfam" id="PF12682"/>
    </source>
</evidence>
<name>A0A2I1M949_9FIRM</name>
<proteinExistence type="predicted"/>
<dbReference type="InterPro" id="IPR008254">
    <property type="entry name" value="Flavodoxin/NO_synth"/>
</dbReference>
<dbReference type="GO" id="GO:0010181">
    <property type="term" value="F:FMN binding"/>
    <property type="evidence" value="ECO:0007669"/>
    <property type="project" value="InterPro"/>
</dbReference>
<gene>
    <name evidence="2" type="ORF">CYJ34_05485</name>
</gene>
<dbReference type="PANTHER" id="PTHR39201:SF1">
    <property type="entry name" value="FLAVODOXIN-LIKE DOMAIN-CONTAINING PROTEIN"/>
    <property type="match status" value="1"/>
</dbReference>
<feature type="domain" description="Flavodoxin-like" evidence="1">
    <location>
        <begin position="3"/>
        <end position="156"/>
    </location>
</feature>
<dbReference type="EMBL" id="PKGS01000003">
    <property type="protein sequence ID" value="PKZ16650.1"/>
    <property type="molecule type" value="Genomic_DNA"/>
</dbReference>
<dbReference type="Pfam" id="PF12682">
    <property type="entry name" value="Flavodoxin_4"/>
    <property type="match status" value="1"/>
</dbReference>
<dbReference type="NCBIfam" id="NF005501">
    <property type="entry name" value="PRK07116.1"/>
    <property type="match status" value="1"/>
</dbReference>
<dbReference type="PANTHER" id="PTHR39201">
    <property type="entry name" value="EXPORTED PROTEIN-RELATED"/>
    <property type="match status" value="1"/>
</dbReference>
<dbReference type="Gene3D" id="3.40.50.360">
    <property type="match status" value="1"/>
</dbReference>